<dbReference type="Gene3D" id="3.40.630.30">
    <property type="match status" value="1"/>
</dbReference>
<comment type="caution">
    <text evidence="2">The sequence shown here is derived from an EMBL/GenBank/DDBJ whole genome shotgun (WGS) entry which is preliminary data.</text>
</comment>
<evidence type="ECO:0000259" key="1">
    <source>
        <dbReference type="Pfam" id="PF08445"/>
    </source>
</evidence>
<evidence type="ECO:0000313" key="2">
    <source>
        <dbReference type="EMBL" id="MDP5273592.1"/>
    </source>
</evidence>
<keyword evidence="3" id="KW-1185">Reference proteome</keyword>
<dbReference type="SUPFAM" id="SSF55729">
    <property type="entry name" value="Acyl-CoA N-acyltransferases (Nat)"/>
    <property type="match status" value="1"/>
</dbReference>
<dbReference type="Proteomes" id="UP001231941">
    <property type="component" value="Unassembled WGS sequence"/>
</dbReference>
<dbReference type="Pfam" id="PF08445">
    <property type="entry name" value="FR47"/>
    <property type="match status" value="1"/>
</dbReference>
<feature type="domain" description="GCN5-related N-acetyltransferase Rv2170-like" evidence="1">
    <location>
        <begin position="212"/>
        <end position="273"/>
    </location>
</feature>
<dbReference type="InterPro" id="IPR013653">
    <property type="entry name" value="GCN5-like_dom"/>
</dbReference>
<accession>A0ABT9IW71</accession>
<evidence type="ECO:0000313" key="3">
    <source>
        <dbReference type="Proteomes" id="UP001231941"/>
    </source>
</evidence>
<name>A0ABT9IW71_9BACL</name>
<proteinExistence type="predicted"/>
<dbReference type="GO" id="GO:0016746">
    <property type="term" value="F:acyltransferase activity"/>
    <property type="evidence" value="ECO:0007669"/>
    <property type="project" value="UniProtKB-KW"/>
</dbReference>
<keyword evidence="2" id="KW-0808">Transferase</keyword>
<organism evidence="2 3">
    <name type="scientific">Chengkuizengella axinellae</name>
    <dbReference type="NCBI Taxonomy" id="3064388"/>
    <lineage>
        <taxon>Bacteria</taxon>
        <taxon>Bacillati</taxon>
        <taxon>Bacillota</taxon>
        <taxon>Bacilli</taxon>
        <taxon>Bacillales</taxon>
        <taxon>Paenibacillaceae</taxon>
        <taxon>Chengkuizengella</taxon>
    </lineage>
</organism>
<keyword evidence="2" id="KW-0012">Acyltransferase</keyword>
<dbReference type="InterPro" id="IPR016181">
    <property type="entry name" value="Acyl_CoA_acyltransferase"/>
</dbReference>
<gene>
    <name evidence="2" type="ORF">Q5Y73_05720</name>
</gene>
<dbReference type="RefSeq" id="WP_305990904.1">
    <property type="nucleotide sequence ID" value="NZ_JAVAMP010000002.1"/>
</dbReference>
<sequence length="283" mass="32204">MKLHYSNDPNEYFNIVAPYLEKDEVINNLPLGILYSIINNTRIYDTKPFLSYIEEKGKPIFVMLRTPPHPLIIYGTEEHDQEAIDIAVNDLHMKGISIPKVIGPISLVEQFTEKYCELFNQSLKVDMHQKIYKLTEVNSIKRSEGKLRLAKIGEKMLLASWLQHFAEVTGTGEVTLEEANKIVGEFITNKTLYVWEVNEEIVSIANKTRATKNGIVINFVYTPKHHSKKGFATSCVTELSQLLLNEGYSFCSLYTDLENPTSNSIYVKIGYQPVADSIVYSIS</sequence>
<dbReference type="EC" id="2.3.1.-" evidence="2"/>
<dbReference type="EMBL" id="JAVAMP010000002">
    <property type="protein sequence ID" value="MDP5273592.1"/>
    <property type="molecule type" value="Genomic_DNA"/>
</dbReference>
<protein>
    <submittedName>
        <fullName evidence="2">GNAT family N-acetyltransferase</fullName>
        <ecNumber evidence="2">2.3.1.-</ecNumber>
    </submittedName>
</protein>
<reference evidence="2 3" key="1">
    <citation type="submission" date="2023-08" db="EMBL/GenBank/DDBJ databases">
        <authorList>
            <person name="Park J.-S."/>
        </authorList>
    </citation>
    <scope>NUCLEOTIDE SEQUENCE [LARGE SCALE GENOMIC DNA]</scope>
    <source>
        <strain evidence="2 3">2205SS18-9</strain>
    </source>
</reference>